<dbReference type="WBParaSite" id="BTMF_0000209801-mRNA-1">
    <property type="protein sequence ID" value="BTMF_0000209801-mRNA-1"/>
    <property type="gene ID" value="BTMF_0000209801"/>
</dbReference>
<evidence type="ECO:0000313" key="1">
    <source>
        <dbReference type="EMBL" id="VDO10202.1"/>
    </source>
</evidence>
<proteinExistence type="predicted"/>
<keyword evidence="2" id="KW-1185">Reference proteome</keyword>
<protein>
    <submittedName>
        <fullName evidence="1 3">Uncharacterized protein</fullName>
    </submittedName>
</protein>
<name>A0A0R3Q6Z4_9BILA</name>
<dbReference type="STRING" id="42155.A0A0R3Q6Z4"/>
<gene>
    <name evidence="1" type="ORF">BTMF_LOCUS1426</name>
</gene>
<accession>A0A0R3Q6Z4</accession>
<organism evidence="3">
    <name type="scientific">Brugia timori</name>
    <dbReference type="NCBI Taxonomy" id="42155"/>
    <lineage>
        <taxon>Eukaryota</taxon>
        <taxon>Metazoa</taxon>
        <taxon>Ecdysozoa</taxon>
        <taxon>Nematoda</taxon>
        <taxon>Chromadorea</taxon>
        <taxon>Rhabditida</taxon>
        <taxon>Spirurina</taxon>
        <taxon>Spiruromorpha</taxon>
        <taxon>Filarioidea</taxon>
        <taxon>Onchocercidae</taxon>
        <taxon>Brugia</taxon>
    </lineage>
</organism>
<evidence type="ECO:0000313" key="3">
    <source>
        <dbReference type="WBParaSite" id="BTMF_0000209801-mRNA-1"/>
    </source>
</evidence>
<reference evidence="1 2" key="2">
    <citation type="submission" date="2018-11" db="EMBL/GenBank/DDBJ databases">
        <authorList>
            <consortium name="Pathogen Informatics"/>
        </authorList>
    </citation>
    <scope>NUCLEOTIDE SEQUENCE [LARGE SCALE GENOMIC DNA]</scope>
</reference>
<reference evidence="3" key="1">
    <citation type="submission" date="2017-02" db="UniProtKB">
        <authorList>
            <consortium name="WormBaseParasite"/>
        </authorList>
    </citation>
    <scope>IDENTIFICATION</scope>
</reference>
<dbReference type="Proteomes" id="UP000280834">
    <property type="component" value="Unassembled WGS sequence"/>
</dbReference>
<dbReference type="AlphaFoldDB" id="A0A0R3Q6Z4"/>
<dbReference type="EMBL" id="UZAG01001031">
    <property type="protein sequence ID" value="VDO10202.1"/>
    <property type="molecule type" value="Genomic_DNA"/>
</dbReference>
<evidence type="ECO:0000313" key="2">
    <source>
        <dbReference type="Proteomes" id="UP000280834"/>
    </source>
</evidence>
<sequence length="112" mass="13125">MEKIRMKRPNANDTEEDLFRMQKEMLNRKCKGQVHINNNSFAANNWQIDKPAGRFCLDLDCLDEEKASIMELTERNVELFHKIDQLDDCSNLINCAQYAEEEGFPDILDLSR</sequence>